<evidence type="ECO:0000259" key="1">
    <source>
        <dbReference type="Pfam" id="PF13175"/>
    </source>
</evidence>
<dbReference type="Proteomes" id="UP000262073">
    <property type="component" value="Chromosome"/>
</dbReference>
<name>A0A346NRD4_9ALTE</name>
<reference evidence="2 3" key="1">
    <citation type="submission" date="2018-08" db="EMBL/GenBank/DDBJ databases">
        <title>Salinimonas sediminis sp. nov., a piezophilic bacterium isolated from a deep-sea sediment sample from the New Britain Trench.</title>
        <authorList>
            <person name="Cao J."/>
        </authorList>
    </citation>
    <scope>NUCLEOTIDE SEQUENCE [LARGE SCALE GENOMIC DNA]</scope>
    <source>
        <strain evidence="2 3">N102</strain>
    </source>
</reference>
<dbReference type="PANTHER" id="PTHR43581:SF4">
    <property type="entry name" value="ATP_GTP PHOSPHATASE"/>
    <property type="match status" value="1"/>
</dbReference>
<dbReference type="Pfam" id="PF13175">
    <property type="entry name" value="AAA_15"/>
    <property type="match status" value="1"/>
</dbReference>
<keyword evidence="3" id="KW-1185">Reference proteome</keyword>
<protein>
    <recommendedName>
        <fullName evidence="1">Endonuclease GajA/Old nuclease/RecF-like AAA domain-containing protein</fullName>
    </recommendedName>
</protein>
<proteinExistence type="predicted"/>
<dbReference type="PANTHER" id="PTHR43581">
    <property type="entry name" value="ATP/GTP PHOSPHATASE"/>
    <property type="match status" value="1"/>
</dbReference>
<gene>
    <name evidence="2" type="ORF">D0Y50_18080</name>
</gene>
<dbReference type="InterPro" id="IPR027417">
    <property type="entry name" value="P-loop_NTPase"/>
</dbReference>
<dbReference type="Gene3D" id="3.40.50.300">
    <property type="entry name" value="P-loop containing nucleotide triphosphate hydrolases"/>
    <property type="match status" value="1"/>
</dbReference>
<organism evidence="2 3">
    <name type="scientific">Salinimonas sediminis</name>
    <dbReference type="NCBI Taxonomy" id="2303538"/>
    <lineage>
        <taxon>Bacteria</taxon>
        <taxon>Pseudomonadati</taxon>
        <taxon>Pseudomonadota</taxon>
        <taxon>Gammaproteobacteria</taxon>
        <taxon>Alteromonadales</taxon>
        <taxon>Alteromonadaceae</taxon>
        <taxon>Alteromonas/Salinimonas group</taxon>
        <taxon>Salinimonas</taxon>
    </lineage>
</organism>
<evidence type="ECO:0000313" key="2">
    <source>
        <dbReference type="EMBL" id="AXR08091.1"/>
    </source>
</evidence>
<dbReference type="InterPro" id="IPR041685">
    <property type="entry name" value="AAA_GajA/Old/RecF-like"/>
</dbReference>
<feature type="domain" description="Endonuclease GajA/Old nuclease/RecF-like AAA" evidence="1">
    <location>
        <begin position="173"/>
        <end position="288"/>
    </location>
</feature>
<dbReference type="EMBL" id="CP031769">
    <property type="protein sequence ID" value="AXR08091.1"/>
    <property type="molecule type" value="Genomic_DNA"/>
</dbReference>
<evidence type="ECO:0000313" key="3">
    <source>
        <dbReference type="Proteomes" id="UP000262073"/>
    </source>
</evidence>
<dbReference type="RefSeq" id="WP_117318322.1">
    <property type="nucleotide sequence ID" value="NZ_CP031769.1"/>
</dbReference>
<dbReference type="InterPro" id="IPR051396">
    <property type="entry name" value="Bact_Antivir_Def_Nuclease"/>
</dbReference>
<dbReference type="AlphaFoldDB" id="A0A346NRD4"/>
<dbReference type="KEGG" id="salm:D0Y50_18080"/>
<accession>A0A346NRD4</accession>
<dbReference type="OrthoDB" id="9815944at2"/>
<dbReference type="SUPFAM" id="SSF52540">
    <property type="entry name" value="P-loop containing nucleoside triphosphate hydrolases"/>
    <property type="match status" value="1"/>
</dbReference>
<sequence length="522" mass="59148">MIINRVKISKFRGFRDVEFSIGGYITLIAGQNGTQKTTLLGILTQTFTIPQNGHPFSQEHPLTGGSFRSAFQDKFRLSPNLDLAGEHNWTLYLNNKDIHPDVDEDGGFAIESIPRKSKEKESIRFWQKGKRDAGSGYIQLPVIFLSLKRLIPIAEAGNVQLRDIQLSNEEIDWFSKTYNKILLTRDTLESISYLESNNKNTLGVTTNYYDWNSNSAGQDNLGRILLAIISFQRLKAKYPDKFKGGILAIDEIDATLYPASQIMLLEILSSLCKKNNIQLIATTHSLHLLEKISELKSVKGRSSQFNTVYLKKVDGQVVAEESPTFDRITHNLNVASGKKSNIPKTTIYTEDKECVHFIKAILKQKFKNLFFPDINLGCANLIQLGIKKVPSFSLPNSIVVLDGDASNDVAKAKLKNYICLPGNVRPEALLANFLDGLSDTSPFWEEKVPHYSKQVCFRNFSLAEINNCRNKAKEWYNQQLDTGAWGQNARNALNYYLASIPEDKLRFEKDFQRIYEMIAIKR</sequence>